<dbReference type="InterPro" id="IPR032687">
    <property type="entry name" value="AraC-type_N"/>
</dbReference>
<evidence type="ECO:0000259" key="4">
    <source>
        <dbReference type="PROSITE" id="PS01124"/>
    </source>
</evidence>
<proteinExistence type="predicted"/>
<dbReference type="RefSeq" id="WP_284282436.1">
    <property type="nucleotide sequence ID" value="NZ_BSOJ01000032.1"/>
</dbReference>
<dbReference type="InterPro" id="IPR009057">
    <property type="entry name" value="Homeodomain-like_sf"/>
</dbReference>
<dbReference type="Proteomes" id="UP001156664">
    <property type="component" value="Unassembled WGS sequence"/>
</dbReference>
<sequence>MNELAAQGHDLATWFFKPVIPATYAKTVLNVARSRGLNIEHVACHAGLDLALLDDPAARVLPLVHMNVVQQILSQTGDHGLGFEIGLALPLTSHGDLGFAVMCAGSLCEVFDLLHRFWNLQEKAISLVAEVHPRQATITLTTPLQLPAPVEQVYFECLLAMIVRALQMLTGSQALPGQVNLKGPERDYVKRFAEVLPPLRFNMPNWQYTIPVEWMEVRLPMSNPDMLAAAVLRCERELAMLAGDPKDFMTRVQQALTLGAGGYPDQQTIARHLNVSVRTFRRRLLLCGTSYRELLELAQRKDAVCLLESSNLKVQQIAARLGYLNSGNFSRAFKSWTGLSPEAFRRHRVEQARGN</sequence>
<organism evidence="5 6">
    <name type="scientific">Limnobacter litoralis</name>
    <dbReference type="NCBI Taxonomy" id="481366"/>
    <lineage>
        <taxon>Bacteria</taxon>
        <taxon>Pseudomonadati</taxon>
        <taxon>Pseudomonadota</taxon>
        <taxon>Betaproteobacteria</taxon>
        <taxon>Burkholderiales</taxon>
        <taxon>Burkholderiaceae</taxon>
        <taxon>Limnobacter</taxon>
    </lineage>
</organism>
<dbReference type="Pfam" id="PF12833">
    <property type="entry name" value="HTH_18"/>
    <property type="match status" value="1"/>
</dbReference>
<dbReference type="EMBL" id="BSOJ01000032">
    <property type="protein sequence ID" value="GLR27603.1"/>
    <property type="molecule type" value="Genomic_DNA"/>
</dbReference>
<dbReference type="Pfam" id="PF12625">
    <property type="entry name" value="Arabinose_bd"/>
    <property type="match status" value="1"/>
</dbReference>
<name>A0ABQ5YSI3_9BURK</name>
<evidence type="ECO:0000313" key="6">
    <source>
        <dbReference type="Proteomes" id="UP001156664"/>
    </source>
</evidence>
<keyword evidence="3" id="KW-0804">Transcription</keyword>
<evidence type="ECO:0000256" key="2">
    <source>
        <dbReference type="ARBA" id="ARBA00023125"/>
    </source>
</evidence>
<evidence type="ECO:0000313" key="5">
    <source>
        <dbReference type="EMBL" id="GLR27603.1"/>
    </source>
</evidence>
<keyword evidence="2" id="KW-0238">DNA-binding</keyword>
<dbReference type="Gene3D" id="1.10.10.60">
    <property type="entry name" value="Homeodomain-like"/>
    <property type="match status" value="1"/>
</dbReference>
<reference evidence="6" key="1">
    <citation type="journal article" date="2019" name="Int. J. Syst. Evol. Microbiol.">
        <title>The Global Catalogue of Microorganisms (GCM) 10K type strain sequencing project: providing services to taxonomists for standard genome sequencing and annotation.</title>
        <authorList>
            <consortium name="The Broad Institute Genomics Platform"/>
            <consortium name="The Broad Institute Genome Sequencing Center for Infectious Disease"/>
            <person name="Wu L."/>
            <person name="Ma J."/>
        </authorList>
    </citation>
    <scope>NUCLEOTIDE SEQUENCE [LARGE SCALE GENOMIC DNA]</scope>
    <source>
        <strain evidence="6">NBRC 105857</strain>
    </source>
</reference>
<keyword evidence="6" id="KW-1185">Reference proteome</keyword>
<dbReference type="SMART" id="SM00342">
    <property type="entry name" value="HTH_ARAC"/>
    <property type="match status" value="1"/>
</dbReference>
<dbReference type="InterPro" id="IPR018060">
    <property type="entry name" value="HTH_AraC"/>
</dbReference>
<evidence type="ECO:0000256" key="3">
    <source>
        <dbReference type="ARBA" id="ARBA00023163"/>
    </source>
</evidence>
<accession>A0ABQ5YSI3</accession>
<dbReference type="PRINTS" id="PR00032">
    <property type="entry name" value="HTHARAC"/>
</dbReference>
<dbReference type="PANTHER" id="PTHR47894">
    <property type="entry name" value="HTH-TYPE TRANSCRIPTIONAL REGULATOR GADX"/>
    <property type="match status" value="1"/>
</dbReference>
<dbReference type="SUPFAM" id="SSF46689">
    <property type="entry name" value="Homeodomain-like"/>
    <property type="match status" value="1"/>
</dbReference>
<feature type="domain" description="HTH araC/xylS-type" evidence="4">
    <location>
        <begin position="269"/>
        <end position="347"/>
    </location>
</feature>
<dbReference type="PROSITE" id="PS01124">
    <property type="entry name" value="HTH_ARAC_FAMILY_2"/>
    <property type="match status" value="1"/>
</dbReference>
<evidence type="ECO:0000256" key="1">
    <source>
        <dbReference type="ARBA" id="ARBA00023015"/>
    </source>
</evidence>
<keyword evidence="1" id="KW-0805">Transcription regulation</keyword>
<protein>
    <submittedName>
        <fullName evidence="5">AraC family transcriptional regulator</fullName>
    </submittedName>
</protein>
<gene>
    <name evidence="5" type="ORF">GCM10007875_26940</name>
</gene>
<comment type="caution">
    <text evidence="5">The sequence shown here is derived from an EMBL/GenBank/DDBJ whole genome shotgun (WGS) entry which is preliminary data.</text>
</comment>
<dbReference type="InterPro" id="IPR020449">
    <property type="entry name" value="Tscrpt_reg_AraC-type_HTH"/>
</dbReference>
<dbReference type="PANTHER" id="PTHR47894:SF1">
    <property type="entry name" value="HTH-TYPE TRANSCRIPTIONAL REGULATOR VQSM"/>
    <property type="match status" value="1"/>
</dbReference>